<evidence type="ECO:0000256" key="1">
    <source>
        <dbReference type="SAM" id="Phobius"/>
    </source>
</evidence>
<evidence type="ECO:0000313" key="2">
    <source>
        <dbReference type="EMBL" id="CAB4333416.1"/>
    </source>
</evidence>
<proteinExistence type="predicted"/>
<dbReference type="InterPro" id="IPR046112">
    <property type="entry name" value="DUF6049"/>
</dbReference>
<dbReference type="EMBL" id="CAESAC010000031">
    <property type="protein sequence ID" value="CAB4333416.1"/>
    <property type="molecule type" value="Genomic_DNA"/>
</dbReference>
<gene>
    <name evidence="2" type="ORF">UFOPK4028_00363</name>
</gene>
<dbReference type="Pfam" id="PF19516">
    <property type="entry name" value="DUF6049"/>
    <property type="match status" value="1"/>
</dbReference>
<keyword evidence="1" id="KW-1133">Transmembrane helix</keyword>
<keyword evidence="1" id="KW-0812">Transmembrane</keyword>
<accession>A0A6J5YV72</accession>
<protein>
    <submittedName>
        <fullName evidence="2">Unannotated protein</fullName>
    </submittedName>
</protein>
<name>A0A6J5YV72_9ZZZZ</name>
<reference evidence="2" key="1">
    <citation type="submission" date="2020-05" db="EMBL/GenBank/DDBJ databases">
        <authorList>
            <person name="Chiriac C."/>
            <person name="Salcher M."/>
            <person name="Ghai R."/>
            <person name="Kavagutti S V."/>
        </authorList>
    </citation>
    <scope>NUCLEOTIDE SEQUENCE</scope>
</reference>
<sequence length="368" mass="41157">MKKILIIALSMFLFNSVLISSPASAAQNVKISEPTHRLSSGVFIDDQLASKLLPDGEIGSLIYKPYRGVRNWFIDPATIEEIIAMSAGYGVVNGVTPAGQEIAKNWLAQLNRVTRFEKVNVLTYGNPSNYWLKELALDQIEYINLVGKTSLDLSLSRNSLISTLVNEKRQKFSKYELSVFRYAQRQIDLLSTLVDKKELDPVQLRLTQLLNSDIEKSKLNVLIKDFNELITVYRSKIKVTDTKFTITSQKQELPVTVVNDFKSPVNVKLSTRALNGKVKVGAVENIEILGEEKRQVLLPVEVLASGNSSLLLQLTNLDNKPVGYPVNISLNLSVISPIATWITTGAAVLLFIAAMVQSWRRVRRRKNV</sequence>
<feature type="transmembrane region" description="Helical" evidence="1">
    <location>
        <begin position="338"/>
        <end position="356"/>
    </location>
</feature>
<organism evidence="2">
    <name type="scientific">freshwater metagenome</name>
    <dbReference type="NCBI Taxonomy" id="449393"/>
    <lineage>
        <taxon>unclassified sequences</taxon>
        <taxon>metagenomes</taxon>
        <taxon>ecological metagenomes</taxon>
    </lineage>
</organism>
<keyword evidence="1" id="KW-0472">Membrane</keyword>
<dbReference type="AlphaFoldDB" id="A0A6J5YV72"/>